<dbReference type="CDD" id="cd00093">
    <property type="entry name" value="HTH_XRE"/>
    <property type="match status" value="1"/>
</dbReference>
<dbReference type="InterPro" id="IPR010982">
    <property type="entry name" value="Lambda_DNA-bd_dom_sf"/>
</dbReference>
<dbReference type="AlphaFoldDB" id="A0A222IPN1"/>
<comment type="caution">
    <text evidence="3">The sequence shown here is derived from an EMBL/GenBank/DDBJ whole genome shotgun (WGS) entry which is preliminary data.</text>
</comment>
<dbReference type="NCBIfam" id="TIGR02607">
    <property type="entry name" value="antidote_HigA"/>
    <property type="match status" value="1"/>
</dbReference>
<dbReference type="Gene3D" id="1.10.260.40">
    <property type="entry name" value="lambda repressor-like DNA-binding domains"/>
    <property type="match status" value="1"/>
</dbReference>
<dbReference type="EMBL" id="WISR01000005">
    <property type="protein sequence ID" value="MQW31370.1"/>
    <property type="molecule type" value="Genomic_DNA"/>
</dbReference>
<dbReference type="InterPro" id="IPR001387">
    <property type="entry name" value="Cro/C1-type_HTH"/>
</dbReference>
<dbReference type="PANTHER" id="PTHR36924:SF1">
    <property type="entry name" value="ANTITOXIN HIGA-1"/>
    <property type="match status" value="1"/>
</dbReference>
<protein>
    <submittedName>
        <fullName evidence="3">HigA family addiction module antidote protein</fullName>
    </submittedName>
</protein>
<keyword evidence="1" id="KW-0238">DNA-binding</keyword>
<dbReference type="GO" id="GO:0003677">
    <property type="term" value="F:DNA binding"/>
    <property type="evidence" value="ECO:0007669"/>
    <property type="project" value="UniProtKB-KW"/>
</dbReference>
<name>A0A222IPN1_RHIML</name>
<reference evidence="3 4" key="1">
    <citation type="journal article" date="2013" name="Genome Biol.">
        <title>Comparative genomics of the core and accessory genomes of 48 Sinorhizobium strains comprising five genospecies.</title>
        <authorList>
            <person name="Sugawara M."/>
            <person name="Epstein B."/>
            <person name="Badgley B.D."/>
            <person name="Unno T."/>
            <person name="Xu L."/>
            <person name="Reese J."/>
            <person name="Gyaneshwar P."/>
            <person name="Denny R."/>
            <person name="Mudge J."/>
            <person name="Bharti A.K."/>
            <person name="Farmer A.D."/>
            <person name="May G.D."/>
            <person name="Woodward J.E."/>
            <person name="Medigue C."/>
            <person name="Vallenet D."/>
            <person name="Lajus A."/>
            <person name="Rouy Z."/>
            <person name="Martinez-Vaz B."/>
            <person name="Tiffin P."/>
            <person name="Young N.D."/>
            <person name="Sadowsky M.J."/>
        </authorList>
    </citation>
    <scope>NUCLEOTIDE SEQUENCE [LARGE SCALE GENOMIC DNA]</scope>
    <source>
        <strain evidence="3 4">N6B1</strain>
    </source>
</reference>
<evidence type="ECO:0000313" key="3">
    <source>
        <dbReference type="EMBL" id="MQW31370.1"/>
    </source>
</evidence>
<dbReference type="InterPro" id="IPR013430">
    <property type="entry name" value="Toxin_antidote_HigA"/>
</dbReference>
<dbReference type="SUPFAM" id="SSF47413">
    <property type="entry name" value="lambda repressor-like DNA-binding domains"/>
    <property type="match status" value="1"/>
</dbReference>
<dbReference type="SMART" id="SM00530">
    <property type="entry name" value="HTH_XRE"/>
    <property type="match status" value="1"/>
</dbReference>
<gene>
    <name evidence="3" type="ORF">GHK53_00370</name>
</gene>
<proteinExistence type="predicted"/>
<feature type="domain" description="HTH cro/C1-type" evidence="2">
    <location>
        <begin position="15"/>
        <end position="61"/>
    </location>
</feature>
<accession>A0A222IPN1</accession>
<evidence type="ECO:0000313" key="4">
    <source>
        <dbReference type="Proteomes" id="UP000429484"/>
    </source>
</evidence>
<dbReference type="Proteomes" id="UP000429484">
    <property type="component" value="Unassembled WGS sequence"/>
</dbReference>
<evidence type="ECO:0000259" key="2">
    <source>
        <dbReference type="PROSITE" id="PS50943"/>
    </source>
</evidence>
<dbReference type="PROSITE" id="PS50943">
    <property type="entry name" value="HTH_CROC1"/>
    <property type="match status" value="1"/>
</dbReference>
<dbReference type="PANTHER" id="PTHR36924">
    <property type="entry name" value="ANTITOXIN HIGA-1"/>
    <property type="match status" value="1"/>
</dbReference>
<dbReference type="Pfam" id="PF01381">
    <property type="entry name" value="HTH_3"/>
    <property type="match status" value="1"/>
</dbReference>
<sequence>MPGEILASEFLEPMNISARKLAGHIGVPANRITEIIKGRRSITGDTALRLSKAFGTTPEFWINLQSHYELERARDAAGDLSISPLHAA</sequence>
<evidence type="ECO:0000256" key="1">
    <source>
        <dbReference type="ARBA" id="ARBA00023125"/>
    </source>
</evidence>
<organism evidence="3 4">
    <name type="scientific">Rhizobium meliloti</name>
    <name type="common">Ensifer meliloti</name>
    <name type="synonym">Sinorhizobium meliloti</name>
    <dbReference type="NCBI Taxonomy" id="382"/>
    <lineage>
        <taxon>Bacteria</taxon>
        <taxon>Pseudomonadati</taxon>
        <taxon>Pseudomonadota</taxon>
        <taxon>Alphaproteobacteria</taxon>
        <taxon>Hyphomicrobiales</taxon>
        <taxon>Rhizobiaceae</taxon>
        <taxon>Sinorhizobium/Ensifer group</taxon>
        <taxon>Sinorhizobium</taxon>
    </lineage>
</organism>